<evidence type="ECO:0000256" key="1">
    <source>
        <dbReference type="SAM" id="MobiDB-lite"/>
    </source>
</evidence>
<name>A0A7W7N4F0_9CAUL</name>
<accession>A0A7W7N4F0</accession>
<evidence type="ECO:0000313" key="3">
    <source>
        <dbReference type="Proteomes" id="UP000539957"/>
    </source>
</evidence>
<reference evidence="2 3" key="1">
    <citation type="submission" date="2020-08" db="EMBL/GenBank/DDBJ databases">
        <title>Functional genomics of gut bacteria from endangered species of beetles.</title>
        <authorList>
            <person name="Carlos-Shanley C."/>
        </authorList>
    </citation>
    <scope>NUCLEOTIDE SEQUENCE [LARGE SCALE GENOMIC DNA]</scope>
    <source>
        <strain evidence="2 3">S00123</strain>
    </source>
</reference>
<keyword evidence="3" id="KW-1185">Reference proteome</keyword>
<gene>
    <name evidence="2" type="ORF">HNP32_003293</name>
</gene>
<proteinExistence type="predicted"/>
<protein>
    <recommendedName>
        <fullName evidence="4">Flagellar basal-body protein FlbY</fullName>
    </recommendedName>
</protein>
<organism evidence="2 3">
    <name type="scientific">Brevundimonas bullata</name>
    <dbReference type="NCBI Taxonomy" id="13160"/>
    <lineage>
        <taxon>Bacteria</taxon>
        <taxon>Pseudomonadati</taxon>
        <taxon>Pseudomonadota</taxon>
        <taxon>Alphaproteobacteria</taxon>
        <taxon>Caulobacterales</taxon>
        <taxon>Caulobacteraceae</taxon>
        <taxon>Brevundimonas</taxon>
    </lineage>
</organism>
<dbReference type="Proteomes" id="UP000539957">
    <property type="component" value="Unassembled WGS sequence"/>
</dbReference>
<dbReference type="AlphaFoldDB" id="A0A7W7N4F0"/>
<evidence type="ECO:0000313" key="2">
    <source>
        <dbReference type="EMBL" id="MBB4799535.1"/>
    </source>
</evidence>
<dbReference type="EMBL" id="JACHKY010000006">
    <property type="protein sequence ID" value="MBB4799535.1"/>
    <property type="molecule type" value="Genomic_DNA"/>
</dbReference>
<sequence>MTADVETSTLRARQLINLTAALTERLALERDAFRAHRAQDVAVGMAETQELANLYRRESAQAKAAPAFLSVIPSDVRDDLIAATQAFEAVLAEHASTVDAARQVSEGLVRTIAAEVAGARAQGAGYGASGRATEGDGRAVALNRKA</sequence>
<dbReference type="RefSeq" id="WP_184272967.1">
    <property type="nucleotide sequence ID" value="NZ_JACHKY010000006.1"/>
</dbReference>
<comment type="caution">
    <text evidence="2">The sequence shown here is derived from an EMBL/GenBank/DDBJ whole genome shotgun (WGS) entry which is preliminary data.</text>
</comment>
<evidence type="ECO:0008006" key="4">
    <source>
        <dbReference type="Google" id="ProtNLM"/>
    </source>
</evidence>
<feature type="region of interest" description="Disordered" evidence="1">
    <location>
        <begin position="125"/>
        <end position="146"/>
    </location>
</feature>